<evidence type="ECO:0000259" key="2">
    <source>
        <dbReference type="PROSITE" id="PS50110"/>
    </source>
</evidence>
<proteinExistence type="predicted"/>
<comment type="caution">
    <text evidence="1">Lacks conserved residue(s) required for the propagation of feature annotation.</text>
</comment>
<comment type="caution">
    <text evidence="3">The sequence shown here is derived from an EMBL/GenBank/DDBJ whole genome shotgun (WGS) entry which is preliminary data.</text>
</comment>
<dbReference type="PROSITE" id="PS50110">
    <property type="entry name" value="RESPONSE_REGULATORY"/>
    <property type="match status" value="1"/>
</dbReference>
<evidence type="ECO:0000313" key="3">
    <source>
        <dbReference type="EMBL" id="RKX70141.1"/>
    </source>
</evidence>
<protein>
    <recommendedName>
        <fullName evidence="2">Response regulatory domain-containing protein</fullName>
    </recommendedName>
</protein>
<sequence>MEINNLSYYYNKFKYGEDIYRKLMKHSVNKILIVSTFYDAYILEQDGLLSEQLTDKYNKFKMLKFPEIVNVTNGEEALKQLEENTFDLVITMLRIGSIPPISLAKSIKEIYPTLPVFLLLNVSSDIILIEQDYLTSPFIDEIFLWNGDSKLFLAMINYAEDIKNVENDTINGLVRVILLVEDEIPYYSIFLPLLYSRILNQTQRLVNEEINEIKKRLKMRGRPKILIAHNYEQAIEIFEKYKDYLLCVISDVKYPYKGKDDDNAGFKLINEIRKEKVDIPIVLQSSDIKNRERAKK</sequence>
<feature type="non-terminal residue" evidence="3">
    <location>
        <position position="296"/>
    </location>
</feature>
<dbReference type="GO" id="GO:0000160">
    <property type="term" value="P:phosphorelay signal transduction system"/>
    <property type="evidence" value="ECO:0007669"/>
    <property type="project" value="InterPro"/>
</dbReference>
<dbReference type="InterPro" id="IPR001789">
    <property type="entry name" value="Sig_transdc_resp-reg_receiver"/>
</dbReference>
<name>A0A660SJE6_UNCT6</name>
<dbReference type="InterPro" id="IPR011006">
    <property type="entry name" value="CheY-like_superfamily"/>
</dbReference>
<dbReference type="SUPFAM" id="SSF52172">
    <property type="entry name" value="CheY-like"/>
    <property type="match status" value="1"/>
</dbReference>
<evidence type="ECO:0000313" key="4">
    <source>
        <dbReference type="Proteomes" id="UP000271125"/>
    </source>
</evidence>
<dbReference type="EMBL" id="QNBD01000150">
    <property type="protein sequence ID" value="RKX70141.1"/>
    <property type="molecule type" value="Genomic_DNA"/>
</dbReference>
<dbReference type="AlphaFoldDB" id="A0A660SJE6"/>
<dbReference type="Gene3D" id="3.40.50.2300">
    <property type="match status" value="2"/>
</dbReference>
<reference evidence="3 4" key="1">
    <citation type="submission" date="2018-06" db="EMBL/GenBank/DDBJ databases">
        <title>Extensive metabolic versatility and redundancy in microbially diverse, dynamic hydrothermal sediments.</title>
        <authorList>
            <person name="Dombrowski N."/>
            <person name="Teske A."/>
            <person name="Baker B.J."/>
        </authorList>
    </citation>
    <scope>NUCLEOTIDE SEQUENCE [LARGE SCALE GENOMIC DNA]</scope>
    <source>
        <strain evidence="3">B10_G13</strain>
    </source>
</reference>
<accession>A0A660SJE6</accession>
<evidence type="ECO:0000256" key="1">
    <source>
        <dbReference type="PROSITE-ProRule" id="PRU00169"/>
    </source>
</evidence>
<feature type="domain" description="Response regulatory" evidence="2">
    <location>
        <begin position="39"/>
        <end position="151"/>
    </location>
</feature>
<gene>
    <name evidence="3" type="ORF">DRP43_03690</name>
</gene>
<organism evidence="3 4">
    <name type="scientific">candidate division TA06 bacterium</name>
    <dbReference type="NCBI Taxonomy" id="2250710"/>
    <lineage>
        <taxon>Bacteria</taxon>
        <taxon>Bacteria division TA06</taxon>
    </lineage>
</organism>
<dbReference type="Proteomes" id="UP000271125">
    <property type="component" value="Unassembled WGS sequence"/>
</dbReference>